<evidence type="ECO:0000259" key="2">
    <source>
        <dbReference type="PROSITE" id="PS51729"/>
    </source>
</evidence>
<sequence length="101" mass="11097">MAEPVITDAPERERFEVHLDGVLAGFAEYMRGPSLVVYPHTVVHREHEGRGLGSALARAVLDDARARGLKVLPTCPFIAAYMAAHPGYSDLHYRARSVVVD</sequence>
<feature type="domain" description="N-acetyltransferase" evidence="2">
    <location>
        <begin position="7"/>
        <end position="93"/>
    </location>
</feature>
<keyword evidence="4" id="KW-1185">Reference proteome</keyword>
<gene>
    <name evidence="3" type="ORF">EDD29_3932</name>
</gene>
<reference evidence="3 4" key="1">
    <citation type="submission" date="2018-11" db="EMBL/GenBank/DDBJ databases">
        <title>Sequencing the genomes of 1000 actinobacteria strains.</title>
        <authorList>
            <person name="Klenk H.-P."/>
        </authorList>
    </citation>
    <scope>NUCLEOTIDE SEQUENCE [LARGE SCALE GENOMIC DNA]</scope>
    <source>
        <strain evidence="3 4">DSM 44254</strain>
    </source>
</reference>
<feature type="domain" description="N-acetyltransferase" evidence="1">
    <location>
        <begin position="1"/>
        <end position="101"/>
    </location>
</feature>
<dbReference type="Gene3D" id="3.40.630.30">
    <property type="match status" value="1"/>
</dbReference>
<accession>A0A3N1D003</accession>
<protein>
    <submittedName>
        <fullName evidence="3">Uncharacterized protein</fullName>
    </submittedName>
</protein>
<evidence type="ECO:0000313" key="4">
    <source>
        <dbReference type="Proteomes" id="UP000272400"/>
    </source>
</evidence>
<dbReference type="InterPro" id="IPR000182">
    <property type="entry name" value="GNAT_dom"/>
</dbReference>
<dbReference type="InterPro" id="IPR016181">
    <property type="entry name" value="Acyl_CoA_acyltransferase"/>
</dbReference>
<proteinExistence type="predicted"/>
<dbReference type="OrthoDB" id="5405911at2"/>
<name>A0A3N1D003_9ACTN</name>
<dbReference type="PROSITE" id="PS51186">
    <property type="entry name" value="GNAT"/>
    <property type="match status" value="1"/>
</dbReference>
<dbReference type="PANTHER" id="PTHR31435">
    <property type="entry name" value="PROTEIN NATD1"/>
    <property type="match status" value="1"/>
</dbReference>
<dbReference type="EMBL" id="RJKE01000001">
    <property type="protein sequence ID" value="ROO86368.1"/>
    <property type="molecule type" value="Genomic_DNA"/>
</dbReference>
<comment type="caution">
    <text evidence="3">The sequence shown here is derived from an EMBL/GenBank/DDBJ whole genome shotgun (WGS) entry which is preliminary data.</text>
</comment>
<dbReference type="CDD" id="cd04301">
    <property type="entry name" value="NAT_SF"/>
    <property type="match status" value="1"/>
</dbReference>
<organism evidence="3 4">
    <name type="scientific">Actinocorallia herbida</name>
    <dbReference type="NCBI Taxonomy" id="58109"/>
    <lineage>
        <taxon>Bacteria</taxon>
        <taxon>Bacillati</taxon>
        <taxon>Actinomycetota</taxon>
        <taxon>Actinomycetes</taxon>
        <taxon>Streptosporangiales</taxon>
        <taxon>Thermomonosporaceae</taxon>
        <taxon>Actinocorallia</taxon>
    </lineage>
</organism>
<evidence type="ECO:0000313" key="3">
    <source>
        <dbReference type="EMBL" id="ROO86368.1"/>
    </source>
</evidence>
<dbReference type="PROSITE" id="PS51729">
    <property type="entry name" value="GNAT_YJDJ"/>
    <property type="match status" value="1"/>
</dbReference>
<dbReference type="InterPro" id="IPR045057">
    <property type="entry name" value="Gcn5-rel_NAT"/>
</dbReference>
<dbReference type="Pfam" id="PF14542">
    <property type="entry name" value="Acetyltransf_CG"/>
    <property type="match status" value="1"/>
</dbReference>
<dbReference type="RefSeq" id="WP_123665771.1">
    <property type="nucleotide sequence ID" value="NZ_RJKE01000001.1"/>
</dbReference>
<dbReference type="PANTHER" id="PTHR31435:SF10">
    <property type="entry name" value="BSR4717 PROTEIN"/>
    <property type="match status" value="1"/>
</dbReference>
<dbReference type="Proteomes" id="UP000272400">
    <property type="component" value="Unassembled WGS sequence"/>
</dbReference>
<evidence type="ECO:0000259" key="1">
    <source>
        <dbReference type="PROSITE" id="PS51186"/>
    </source>
</evidence>
<dbReference type="GO" id="GO:0016747">
    <property type="term" value="F:acyltransferase activity, transferring groups other than amino-acyl groups"/>
    <property type="evidence" value="ECO:0007669"/>
    <property type="project" value="InterPro"/>
</dbReference>
<dbReference type="InterPro" id="IPR031165">
    <property type="entry name" value="GNAT_YJDJ"/>
</dbReference>
<dbReference type="AlphaFoldDB" id="A0A3N1D003"/>
<dbReference type="SUPFAM" id="SSF55729">
    <property type="entry name" value="Acyl-CoA N-acyltransferases (Nat)"/>
    <property type="match status" value="1"/>
</dbReference>